<accession>A0A1I7ULK1</accession>
<protein>
    <submittedName>
        <fullName evidence="3">Mediator of RNA polymerase II transcription subunit 19</fullName>
    </submittedName>
</protein>
<name>A0A1I7ULK1_9PELO</name>
<feature type="region of interest" description="Disordered" evidence="1">
    <location>
        <begin position="132"/>
        <end position="151"/>
    </location>
</feature>
<proteinExistence type="predicted"/>
<dbReference type="WBParaSite" id="Csp11.Scaffold630.g17182.t1">
    <property type="protein sequence ID" value="Csp11.Scaffold630.g17182.t1"/>
    <property type="gene ID" value="Csp11.Scaffold630.g17182"/>
</dbReference>
<evidence type="ECO:0000313" key="2">
    <source>
        <dbReference type="Proteomes" id="UP000095282"/>
    </source>
</evidence>
<reference evidence="3" key="1">
    <citation type="submission" date="2016-11" db="UniProtKB">
        <authorList>
            <consortium name="WormBaseParasite"/>
        </authorList>
    </citation>
    <scope>IDENTIFICATION</scope>
</reference>
<sequence length="151" mass="17190">MRRKKARNSSRKRKREEPFFRIESAILYPCVREATPPPQGPPPQYKFFDYKEGDSPEDALEKNPLLRALLGYTPMADYKPTDPIPKLAQQFGSRLANHSDCLFTIQNKLEKVAKARGSDNFLSAKKVMAEEPELVPEQAVKKKGKGKTARK</sequence>
<keyword evidence="2" id="KW-1185">Reference proteome</keyword>
<evidence type="ECO:0000256" key="1">
    <source>
        <dbReference type="SAM" id="MobiDB-lite"/>
    </source>
</evidence>
<dbReference type="AlphaFoldDB" id="A0A1I7ULK1"/>
<organism evidence="2 3">
    <name type="scientific">Caenorhabditis tropicalis</name>
    <dbReference type="NCBI Taxonomy" id="1561998"/>
    <lineage>
        <taxon>Eukaryota</taxon>
        <taxon>Metazoa</taxon>
        <taxon>Ecdysozoa</taxon>
        <taxon>Nematoda</taxon>
        <taxon>Chromadorea</taxon>
        <taxon>Rhabditida</taxon>
        <taxon>Rhabditina</taxon>
        <taxon>Rhabditomorpha</taxon>
        <taxon>Rhabditoidea</taxon>
        <taxon>Rhabditidae</taxon>
        <taxon>Peloderinae</taxon>
        <taxon>Caenorhabditis</taxon>
    </lineage>
</organism>
<feature type="compositionally biased region" description="Basic residues" evidence="1">
    <location>
        <begin position="141"/>
        <end position="151"/>
    </location>
</feature>
<evidence type="ECO:0000313" key="3">
    <source>
        <dbReference type="WBParaSite" id="Csp11.Scaffold630.g17182.t1"/>
    </source>
</evidence>
<dbReference type="Proteomes" id="UP000095282">
    <property type="component" value="Unplaced"/>
</dbReference>